<evidence type="ECO:0000256" key="1">
    <source>
        <dbReference type="ARBA" id="ARBA00022898"/>
    </source>
</evidence>
<evidence type="ECO:0000259" key="2">
    <source>
        <dbReference type="Pfam" id="PF00266"/>
    </source>
</evidence>
<keyword evidence="1" id="KW-0663">Pyridoxal phosphate</keyword>
<dbReference type="AlphaFoldDB" id="A0A382Z8G2"/>
<dbReference type="InterPro" id="IPR015422">
    <property type="entry name" value="PyrdxlP-dep_Trfase_small"/>
</dbReference>
<dbReference type="PANTHER" id="PTHR43092:SF2">
    <property type="entry name" value="HERCYNYLCYSTEINE SULFOXIDE LYASE"/>
    <property type="match status" value="1"/>
</dbReference>
<dbReference type="InterPro" id="IPR015421">
    <property type="entry name" value="PyrdxlP-dep_Trfase_major"/>
</dbReference>
<dbReference type="Gene3D" id="3.90.1150.10">
    <property type="entry name" value="Aspartate Aminotransferase, domain 1"/>
    <property type="match status" value="1"/>
</dbReference>
<dbReference type="InterPro" id="IPR000192">
    <property type="entry name" value="Aminotrans_V_dom"/>
</dbReference>
<dbReference type="EMBL" id="UINC01181737">
    <property type="protein sequence ID" value="SVD91580.1"/>
    <property type="molecule type" value="Genomic_DNA"/>
</dbReference>
<feature type="domain" description="Aminotransferase class V" evidence="2">
    <location>
        <begin position="61"/>
        <end position="173"/>
    </location>
</feature>
<gene>
    <name evidence="3" type="ORF">METZ01_LOCUS444434</name>
</gene>
<dbReference type="Pfam" id="PF00266">
    <property type="entry name" value="Aminotran_5"/>
    <property type="match status" value="1"/>
</dbReference>
<protein>
    <recommendedName>
        <fullName evidence="2">Aminotransferase class V domain-containing protein</fullName>
    </recommendedName>
</protein>
<reference evidence="3" key="1">
    <citation type="submission" date="2018-05" db="EMBL/GenBank/DDBJ databases">
        <authorList>
            <person name="Lanie J.A."/>
            <person name="Ng W.-L."/>
            <person name="Kazmierczak K.M."/>
            <person name="Andrzejewski T.M."/>
            <person name="Davidsen T.M."/>
            <person name="Wayne K.J."/>
            <person name="Tettelin H."/>
            <person name="Glass J.I."/>
            <person name="Rusch D."/>
            <person name="Podicherti R."/>
            <person name="Tsui H.-C.T."/>
            <person name="Winkler M.E."/>
        </authorList>
    </citation>
    <scope>NUCLEOTIDE SEQUENCE</scope>
</reference>
<sequence length="174" mass="18928">MSSDDFLHLPELWVLDPAVIHLNHGSFGACTRIGLDRQSDIRRQMEANTLRFFEGDLPDLLMSSRHSLAGFVGAEADNLVFVTNATTGVNTVLASLQLSPGDVLLVTNHGYNACTNAARFYAGRAEAVVETVDLPFPITDPEEIVQKILGACDDRTRLLLIDHVTSLTGLVLPL</sequence>
<dbReference type="PANTHER" id="PTHR43092">
    <property type="entry name" value="L-CYSTEINE DESULFHYDRASE"/>
    <property type="match status" value="1"/>
</dbReference>
<dbReference type="Gene3D" id="3.40.640.10">
    <property type="entry name" value="Type I PLP-dependent aspartate aminotransferase-like (Major domain)"/>
    <property type="match status" value="1"/>
</dbReference>
<feature type="non-terminal residue" evidence="3">
    <location>
        <position position="174"/>
    </location>
</feature>
<dbReference type="InterPro" id="IPR015424">
    <property type="entry name" value="PyrdxlP-dep_Trfase"/>
</dbReference>
<accession>A0A382Z8G2</accession>
<proteinExistence type="predicted"/>
<dbReference type="SUPFAM" id="SSF53383">
    <property type="entry name" value="PLP-dependent transferases"/>
    <property type="match status" value="1"/>
</dbReference>
<organism evidence="3">
    <name type="scientific">marine metagenome</name>
    <dbReference type="NCBI Taxonomy" id="408172"/>
    <lineage>
        <taxon>unclassified sequences</taxon>
        <taxon>metagenomes</taxon>
        <taxon>ecological metagenomes</taxon>
    </lineage>
</organism>
<evidence type="ECO:0000313" key="3">
    <source>
        <dbReference type="EMBL" id="SVD91580.1"/>
    </source>
</evidence>
<name>A0A382Z8G2_9ZZZZ</name>